<dbReference type="AlphaFoldDB" id="A0A7J7HAM0"/>
<dbReference type="EMBL" id="JACBKZ010000006">
    <property type="protein sequence ID" value="KAF5948868.1"/>
    <property type="molecule type" value="Genomic_DNA"/>
</dbReference>
<reference evidence="2 3" key="2">
    <citation type="submission" date="2020-07" db="EMBL/GenBank/DDBJ databases">
        <title>Genome assembly of wild tea tree DASZ reveals pedigree and selection history of tea varieties.</title>
        <authorList>
            <person name="Zhang W."/>
        </authorList>
    </citation>
    <scope>NUCLEOTIDE SEQUENCE [LARGE SCALE GENOMIC DNA]</scope>
    <source>
        <strain evidence="3">cv. G240</strain>
        <tissue evidence="2">Leaf</tissue>
    </source>
</reference>
<keyword evidence="1" id="KW-0472">Membrane</keyword>
<keyword evidence="3" id="KW-1185">Reference proteome</keyword>
<evidence type="ECO:0000313" key="3">
    <source>
        <dbReference type="Proteomes" id="UP000593564"/>
    </source>
</evidence>
<proteinExistence type="predicted"/>
<dbReference type="Proteomes" id="UP000593564">
    <property type="component" value="Unassembled WGS sequence"/>
</dbReference>
<accession>A0A7J7HAM0</accession>
<organism evidence="2 3">
    <name type="scientific">Camellia sinensis</name>
    <name type="common">Tea plant</name>
    <name type="synonym">Thea sinensis</name>
    <dbReference type="NCBI Taxonomy" id="4442"/>
    <lineage>
        <taxon>Eukaryota</taxon>
        <taxon>Viridiplantae</taxon>
        <taxon>Streptophyta</taxon>
        <taxon>Embryophyta</taxon>
        <taxon>Tracheophyta</taxon>
        <taxon>Spermatophyta</taxon>
        <taxon>Magnoliopsida</taxon>
        <taxon>eudicotyledons</taxon>
        <taxon>Gunneridae</taxon>
        <taxon>Pentapetalae</taxon>
        <taxon>asterids</taxon>
        <taxon>Ericales</taxon>
        <taxon>Theaceae</taxon>
        <taxon>Camellia</taxon>
    </lineage>
</organism>
<protein>
    <submittedName>
        <fullName evidence="2">Uncharacterized protein</fullName>
    </submittedName>
</protein>
<evidence type="ECO:0000313" key="2">
    <source>
        <dbReference type="EMBL" id="KAF5948868.1"/>
    </source>
</evidence>
<comment type="caution">
    <text evidence="2">The sequence shown here is derived from an EMBL/GenBank/DDBJ whole genome shotgun (WGS) entry which is preliminary data.</text>
</comment>
<evidence type="ECO:0000256" key="1">
    <source>
        <dbReference type="SAM" id="Phobius"/>
    </source>
</evidence>
<keyword evidence="1" id="KW-1133">Transmembrane helix</keyword>
<keyword evidence="1" id="KW-0812">Transmembrane</keyword>
<gene>
    <name evidence="2" type="ORF">HYC85_014825</name>
</gene>
<feature type="transmembrane region" description="Helical" evidence="1">
    <location>
        <begin position="15"/>
        <end position="35"/>
    </location>
</feature>
<name>A0A7J7HAM0_CAMSI</name>
<sequence>MVYKNHRTCRSLGQYYLNVGVLVNNVGLCLGVYMCRQAQDKVTSFLANTKKTFGAMHAKVVSVLFHKSVFL</sequence>
<reference evidence="3" key="1">
    <citation type="journal article" date="2020" name="Nat. Commun.">
        <title>Genome assembly of wild tea tree DASZ reveals pedigree and selection history of tea varieties.</title>
        <authorList>
            <person name="Zhang W."/>
            <person name="Zhang Y."/>
            <person name="Qiu H."/>
            <person name="Guo Y."/>
            <person name="Wan H."/>
            <person name="Zhang X."/>
            <person name="Scossa F."/>
            <person name="Alseekh S."/>
            <person name="Zhang Q."/>
            <person name="Wang P."/>
            <person name="Xu L."/>
            <person name="Schmidt M.H."/>
            <person name="Jia X."/>
            <person name="Li D."/>
            <person name="Zhu A."/>
            <person name="Guo F."/>
            <person name="Chen W."/>
            <person name="Ni D."/>
            <person name="Usadel B."/>
            <person name="Fernie A.R."/>
            <person name="Wen W."/>
        </authorList>
    </citation>
    <scope>NUCLEOTIDE SEQUENCE [LARGE SCALE GENOMIC DNA]</scope>
    <source>
        <strain evidence="3">cv. G240</strain>
    </source>
</reference>